<dbReference type="AlphaFoldDB" id="A0A5J6X215"/>
<dbReference type="Gene3D" id="3.90.550.10">
    <property type="entry name" value="Spore Coat Polysaccharide Biosynthesis Protein SpsA, Chain A"/>
    <property type="match status" value="1"/>
</dbReference>
<dbReference type="PANTHER" id="PTHR43685:SF3">
    <property type="entry name" value="SLR2126 PROTEIN"/>
    <property type="match status" value="1"/>
</dbReference>
<proteinExistence type="predicted"/>
<dbReference type="InterPro" id="IPR029044">
    <property type="entry name" value="Nucleotide-diphossugar_trans"/>
</dbReference>
<dbReference type="Pfam" id="PF00535">
    <property type="entry name" value="Glycos_transf_2"/>
    <property type="match status" value="1"/>
</dbReference>
<dbReference type="KEGG" id="asim:FE240_16705"/>
<evidence type="ECO:0000313" key="2">
    <source>
        <dbReference type="EMBL" id="QFI56173.1"/>
    </source>
</evidence>
<dbReference type="PANTHER" id="PTHR43685">
    <property type="entry name" value="GLYCOSYLTRANSFERASE"/>
    <property type="match status" value="1"/>
</dbReference>
<sequence>MLDVSVLICTYNREAMLVDTIRDVLNQTYPSFEVIVVDQTASHQPETQAYLASVQDRIKLFHQAPSLTKARNRALREAAGRILIFIDDDVRLSTHFIQEHVNAHQAGYTVVQGRVVVSKDADKRPAQTPPFMNGMIKVTGRNDCQHKGATNTLTGCNFSIEQGVVERVGYFDEYFQQLAIREDADYGLRCYRAGEKMIFWPQAELEHLRSDSGGVDTGISNHFFAESYYRNELYFAHKHFSRFVVWLYQWRLKRRFSKNLKRLQRSLHP</sequence>
<reference evidence="2 3" key="1">
    <citation type="submission" date="2019-05" db="EMBL/GenBank/DDBJ databases">
        <title>OXA-830, a novel chromosomally encoded expanded-spectrum class D beta-lactamase in Aeromonas simiae.</title>
        <authorList>
            <person name="Zhou W."/>
            <person name="Chen Q."/>
        </authorList>
    </citation>
    <scope>NUCLEOTIDE SEQUENCE [LARGE SCALE GENOMIC DNA]</scope>
    <source>
        <strain evidence="2 3">A6</strain>
    </source>
</reference>
<feature type="domain" description="Glycosyltransferase 2-like" evidence="1">
    <location>
        <begin position="5"/>
        <end position="164"/>
    </location>
</feature>
<evidence type="ECO:0000313" key="3">
    <source>
        <dbReference type="Proteomes" id="UP000594034"/>
    </source>
</evidence>
<dbReference type="InterPro" id="IPR050834">
    <property type="entry name" value="Glycosyltransf_2"/>
</dbReference>
<accession>A0A5J6X215</accession>
<dbReference type="EMBL" id="CP040449">
    <property type="protein sequence ID" value="QFI56173.1"/>
    <property type="molecule type" value="Genomic_DNA"/>
</dbReference>
<evidence type="ECO:0000259" key="1">
    <source>
        <dbReference type="Pfam" id="PF00535"/>
    </source>
</evidence>
<dbReference type="InterPro" id="IPR001173">
    <property type="entry name" value="Glyco_trans_2-like"/>
</dbReference>
<dbReference type="GO" id="GO:0016740">
    <property type="term" value="F:transferase activity"/>
    <property type="evidence" value="ECO:0007669"/>
    <property type="project" value="UniProtKB-KW"/>
</dbReference>
<keyword evidence="2" id="KW-0808">Transferase</keyword>
<protein>
    <submittedName>
        <fullName evidence="2">Glycosyltransferase family 2 protein</fullName>
    </submittedName>
</protein>
<dbReference type="SUPFAM" id="SSF53448">
    <property type="entry name" value="Nucleotide-diphospho-sugar transferases"/>
    <property type="match status" value="1"/>
</dbReference>
<name>A0A5J6X215_9GAMM</name>
<organism evidence="2 3">
    <name type="scientific">Aeromonas simiae</name>
    <dbReference type="NCBI Taxonomy" id="218936"/>
    <lineage>
        <taxon>Bacteria</taxon>
        <taxon>Pseudomonadati</taxon>
        <taxon>Pseudomonadota</taxon>
        <taxon>Gammaproteobacteria</taxon>
        <taxon>Aeromonadales</taxon>
        <taxon>Aeromonadaceae</taxon>
        <taxon>Aeromonas</taxon>
    </lineage>
</organism>
<dbReference type="Proteomes" id="UP000594034">
    <property type="component" value="Chromosome"/>
</dbReference>
<dbReference type="CDD" id="cd00761">
    <property type="entry name" value="Glyco_tranf_GTA_type"/>
    <property type="match status" value="1"/>
</dbReference>
<gene>
    <name evidence="2" type="ORF">FE240_16705</name>
</gene>
<keyword evidence="3" id="KW-1185">Reference proteome</keyword>